<dbReference type="InterPro" id="IPR010796">
    <property type="entry name" value="C2_B9-type_dom"/>
</dbReference>
<dbReference type="GO" id="GO:0005929">
    <property type="term" value="C:cilium"/>
    <property type="evidence" value="ECO:0007669"/>
    <property type="project" value="UniProtKB-ARBA"/>
</dbReference>
<evidence type="ECO:0000256" key="2">
    <source>
        <dbReference type="ARBA" id="ARBA00022490"/>
    </source>
</evidence>
<dbReference type="AlphaFoldDB" id="A0ABD3QQB4"/>
<organism evidence="8 9">
    <name type="scientific">Cyclotella cryptica</name>
    <dbReference type="NCBI Taxonomy" id="29204"/>
    <lineage>
        <taxon>Eukaryota</taxon>
        <taxon>Sar</taxon>
        <taxon>Stramenopiles</taxon>
        <taxon>Ochrophyta</taxon>
        <taxon>Bacillariophyta</taxon>
        <taxon>Coscinodiscophyceae</taxon>
        <taxon>Thalassiosirophycidae</taxon>
        <taxon>Stephanodiscales</taxon>
        <taxon>Stephanodiscaceae</taxon>
        <taxon>Cyclotella</taxon>
    </lineage>
</organism>
<feature type="compositionally biased region" description="Polar residues" evidence="7">
    <location>
        <begin position="14"/>
        <end position="26"/>
    </location>
</feature>
<keyword evidence="2" id="KW-0963">Cytoplasm</keyword>
<dbReference type="EMBL" id="JABMIG020000027">
    <property type="protein sequence ID" value="KAL3801386.1"/>
    <property type="molecule type" value="Genomic_DNA"/>
</dbReference>
<keyword evidence="5" id="KW-0966">Cell projection</keyword>
<evidence type="ECO:0000313" key="9">
    <source>
        <dbReference type="Proteomes" id="UP001516023"/>
    </source>
</evidence>
<keyword evidence="4" id="KW-0206">Cytoskeleton</keyword>
<comment type="caution">
    <text evidence="8">The sequence shown here is derived from an EMBL/GenBank/DDBJ whole genome shotgun (WGS) entry which is preliminary data.</text>
</comment>
<comment type="subcellular location">
    <subcellularLocation>
        <location evidence="1">Cytoplasm</location>
        <location evidence="1">Cytoskeleton</location>
        <location evidence="1">Cilium basal body</location>
    </subcellularLocation>
</comment>
<proteinExistence type="predicted"/>
<dbReference type="PANTHER" id="PTHR12968">
    <property type="entry name" value="B9 DOMAIN-CONTAINING"/>
    <property type="match status" value="1"/>
</dbReference>
<accession>A0ABD3QQB4</accession>
<feature type="compositionally biased region" description="Basic and acidic residues" evidence="7">
    <location>
        <begin position="27"/>
        <end position="45"/>
    </location>
</feature>
<feature type="compositionally biased region" description="Basic and acidic residues" evidence="7">
    <location>
        <begin position="62"/>
        <end position="80"/>
    </location>
</feature>
<evidence type="ECO:0000256" key="7">
    <source>
        <dbReference type="SAM" id="MobiDB-lite"/>
    </source>
</evidence>
<feature type="compositionally biased region" description="Polar residues" evidence="7">
    <location>
        <begin position="101"/>
        <end position="119"/>
    </location>
</feature>
<feature type="compositionally biased region" description="Basic residues" evidence="7">
    <location>
        <begin position="49"/>
        <end position="61"/>
    </location>
</feature>
<dbReference type="Proteomes" id="UP001516023">
    <property type="component" value="Unassembled WGS sequence"/>
</dbReference>
<evidence type="ECO:0000256" key="5">
    <source>
        <dbReference type="ARBA" id="ARBA00023273"/>
    </source>
</evidence>
<dbReference type="PROSITE" id="PS51381">
    <property type="entry name" value="C2_B9"/>
    <property type="match status" value="1"/>
</dbReference>
<name>A0ABD3QQB4_9STRA</name>
<protein>
    <recommendedName>
        <fullName evidence="6">B9 domain-containing protein 2</fullName>
    </recommendedName>
</protein>
<dbReference type="PANTHER" id="PTHR12968:SF2">
    <property type="entry name" value="B9 DOMAIN-CONTAINING PROTEIN 2"/>
    <property type="match status" value="1"/>
</dbReference>
<keyword evidence="3" id="KW-0970">Cilium biogenesis/degradation</keyword>
<evidence type="ECO:0000256" key="4">
    <source>
        <dbReference type="ARBA" id="ARBA00023212"/>
    </source>
</evidence>
<dbReference type="Pfam" id="PF07162">
    <property type="entry name" value="B9-C2"/>
    <property type="match status" value="1"/>
</dbReference>
<evidence type="ECO:0000313" key="8">
    <source>
        <dbReference type="EMBL" id="KAL3801386.1"/>
    </source>
</evidence>
<feature type="region of interest" description="Disordered" evidence="7">
    <location>
        <begin position="13"/>
        <end position="133"/>
    </location>
</feature>
<gene>
    <name evidence="8" type="ORF">HJC23_006996</name>
</gene>
<dbReference type="GO" id="GO:0030030">
    <property type="term" value="P:cell projection organization"/>
    <property type="evidence" value="ECO:0007669"/>
    <property type="project" value="UniProtKB-KW"/>
</dbReference>
<evidence type="ECO:0000256" key="3">
    <source>
        <dbReference type="ARBA" id="ARBA00022794"/>
    </source>
</evidence>
<evidence type="ECO:0000256" key="6">
    <source>
        <dbReference type="ARBA" id="ARBA00039272"/>
    </source>
</evidence>
<keyword evidence="9" id="KW-1185">Reference proteome</keyword>
<reference evidence="8 9" key="1">
    <citation type="journal article" date="2020" name="G3 (Bethesda)">
        <title>Improved Reference Genome for Cyclotella cryptica CCMP332, a Model for Cell Wall Morphogenesis, Salinity Adaptation, and Lipid Production in Diatoms (Bacillariophyta).</title>
        <authorList>
            <person name="Roberts W.R."/>
            <person name="Downey K.M."/>
            <person name="Ruck E.C."/>
            <person name="Traller J.C."/>
            <person name="Alverson A.J."/>
        </authorList>
    </citation>
    <scope>NUCLEOTIDE SEQUENCE [LARGE SCALE GENOMIC DNA]</scope>
    <source>
        <strain evidence="8 9">CCMP332</strain>
    </source>
</reference>
<sequence>MVEDDDEPFLINAVSRSAAIQGSTLQGHDEAKTENNEAKVTDDTNNRLLKQRNNLRRRLRRRNDNNNEEQKGEDEKETTRKVVSASTSKPNGEESKEFELSSPNQSLRFHKSPSLTQPSAAADAGNNPHRLPMPMMHHSNYIRRPPDERLKEKFKNKLRSVADGVPEVHFIGEVVEGIGFKDTFVSCKWYLEWGRAWSFLEGEETSQTQYAASDDGVLVWNHPIDLHFASASMQGWPRIVVHVWELDEFGRSILVGYGFVHLPTNPGDHDLEVHCWRPSGSILEELQSFFLGTSTCLVDEDTVFGKAWEKRSQLTTVSSGIVKLQLTVVLQFFKEQKVD</sequence>
<evidence type="ECO:0000256" key="1">
    <source>
        <dbReference type="ARBA" id="ARBA00004120"/>
    </source>
</evidence>